<keyword evidence="7 8" id="KW-0472">Membrane</keyword>
<sequence>MSKNKVFRTKNDRFSFMFDQKSVFNILFMTCVLLVLFLVSASIGESFIHPLQVMKTLFGHGEPGDQLIIETLRMPRLLVALFAGAGLAISGAILQGMIKNPLASPDIIGITGGAGVTVVLFLALFSDDNHSLIVSVQWMPLAAFLGAAVLGFIVYFLSYKNGISPIRLILIGIGLSTLMQALTTMFMMLGPIHRAAQANLWLTGSVNGASWTDVQLMAPVIIILFLLTLLSFRKVNAQTLGGELALSIGAHLQRDRILMLILCTGLAGTTVAFAGGIGFVGLMAPHMARRLVGSSYGALIPLSALIGAILVMSADLLGRTAFSPHEVPAGVFTATIGAPYFIYLLYKSKNRS</sequence>
<dbReference type="AlphaFoldDB" id="A0A1G8MJ77"/>
<evidence type="ECO:0000256" key="8">
    <source>
        <dbReference type="SAM" id="Phobius"/>
    </source>
</evidence>
<comment type="subcellular location">
    <subcellularLocation>
        <location evidence="1">Cell membrane</location>
        <topology evidence="1">Multi-pass membrane protein</topology>
    </subcellularLocation>
</comment>
<name>A0A1G8MJ77_9BACI</name>
<evidence type="ECO:0000313" key="9">
    <source>
        <dbReference type="EMBL" id="SDI68061.1"/>
    </source>
</evidence>
<dbReference type="PANTHER" id="PTHR30472:SF24">
    <property type="entry name" value="FERRIC ENTEROBACTIN TRANSPORT SYSTEM PERMEASE PROTEIN FEPG"/>
    <property type="match status" value="1"/>
</dbReference>
<feature type="transmembrane region" description="Helical" evidence="8">
    <location>
        <begin position="77"/>
        <end position="95"/>
    </location>
</feature>
<evidence type="ECO:0000256" key="6">
    <source>
        <dbReference type="ARBA" id="ARBA00022989"/>
    </source>
</evidence>
<dbReference type="CDD" id="cd06550">
    <property type="entry name" value="TM_ABC_iron-siderophores_like"/>
    <property type="match status" value="1"/>
</dbReference>
<dbReference type="Proteomes" id="UP000199017">
    <property type="component" value="Unassembled WGS sequence"/>
</dbReference>
<gene>
    <name evidence="9" type="ORF">SAMN05216352_11067</name>
</gene>
<dbReference type="RefSeq" id="WP_091586767.1">
    <property type="nucleotide sequence ID" value="NZ_FNDU01000010.1"/>
</dbReference>
<evidence type="ECO:0000256" key="4">
    <source>
        <dbReference type="ARBA" id="ARBA00022475"/>
    </source>
</evidence>
<evidence type="ECO:0000313" key="10">
    <source>
        <dbReference type="Proteomes" id="UP000199017"/>
    </source>
</evidence>
<proteinExistence type="inferred from homology"/>
<comment type="similarity">
    <text evidence="2">Belongs to the binding-protein-dependent transport system permease family. FecCD subfamily.</text>
</comment>
<dbReference type="PANTHER" id="PTHR30472">
    <property type="entry name" value="FERRIC ENTEROBACTIN TRANSPORT SYSTEM PERMEASE PROTEIN"/>
    <property type="match status" value="1"/>
</dbReference>
<evidence type="ECO:0000256" key="7">
    <source>
        <dbReference type="ARBA" id="ARBA00023136"/>
    </source>
</evidence>
<feature type="transmembrane region" description="Helical" evidence="8">
    <location>
        <begin position="329"/>
        <end position="346"/>
    </location>
</feature>
<organism evidence="9 10">
    <name type="scientific">Alteribacillus bidgolensis</name>
    <dbReference type="NCBI Taxonomy" id="930129"/>
    <lineage>
        <taxon>Bacteria</taxon>
        <taxon>Bacillati</taxon>
        <taxon>Bacillota</taxon>
        <taxon>Bacilli</taxon>
        <taxon>Bacillales</taxon>
        <taxon>Bacillaceae</taxon>
        <taxon>Alteribacillus</taxon>
    </lineage>
</organism>
<dbReference type="STRING" id="930129.SAMN05216352_11067"/>
<keyword evidence="10" id="KW-1185">Reference proteome</keyword>
<dbReference type="InterPro" id="IPR037294">
    <property type="entry name" value="ABC_BtuC-like"/>
</dbReference>
<keyword evidence="5 8" id="KW-0812">Transmembrane</keyword>
<keyword evidence="4" id="KW-1003">Cell membrane</keyword>
<dbReference type="SUPFAM" id="SSF81345">
    <property type="entry name" value="ABC transporter involved in vitamin B12 uptake, BtuC"/>
    <property type="match status" value="1"/>
</dbReference>
<dbReference type="GO" id="GO:0022857">
    <property type="term" value="F:transmembrane transporter activity"/>
    <property type="evidence" value="ECO:0007669"/>
    <property type="project" value="InterPro"/>
</dbReference>
<dbReference type="Gene3D" id="1.10.3470.10">
    <property type="entry name" value="ABC transporter involved in vitamin B12 uptake, BtuC"/>
    <property type="match status" value="1"/>
</dbReference>
<dbReference type="InterPro" id="IPR000522">
    <property type="entry name" value="ABC_transptr_permease_BtuC"/>
</dbReference>
<dbReference type="FunFam" id="1.10.3470.10:FF:000001">
    <property type="entry name" value="Vitamin B12 ABC transporter permease BtuC"/>
    <property type="match status" value="1"/>
</dbReference>
<dbReference type="Pfam" id="PF01032">
    <property type="entry name" value="FecCD"/>
    <property type="match status" value="1"/>
</dbReference>
<dbReference type="GO" id="GO:0033214">
    <property type="term" value="P:siderophore-iron import into cell"/>
    <property type="evidence" value="ECO:0007669"/>
    <property type="project" value="TreeGrafter"/>
</dbReference>
<feature type="transmembrane region" description="Helical" evidence="8">
    <location>
        <begin position="138"/>
        <end position="157"/>
    </location>
</feature>
<evidence type="ECO:0000256" key="5">
    <source>
        <dbReference type="ARBA" id="ARBA00022692"/>
    </source>
</evidence>
<dbReference type="GO" id="GO:0005886">
    <property type="term" value="C:plasma membrane"/>
    <property type="evidence" value="ECO:0007669"/>
    <property type="project" value="UniProtKB-SubCell"/>
</dbReference>
<evidence type="ECO:0000256" key="3">
    <source>
        <dbReference type="ARBA" id="ARBA00022448"/>
    </source>
</evidence>
<dbReference type="OrthoDB" id="9811721at2"/>
<feature type="transmembrane region" description="Helical" evidence="8">
    <location>
        <begin position="169"/>
        <end position="189"/>
    </location>
</feature>
<feature type="transmembrane region" description="Helical" evidence="8">
    <location>
        <begin position="257"/>
        <end position="284"/>
    </location>
</feature>
<feature type="transmembrane region" description="Helical" evidence="8">
    <location>
        <begin position="209"/>
        <end position="230"/>
    </location>
</feature>
<protein>
    <submittedName>
        <fullName evidence="9">Iron complex transport system permease protein</fullName>
    </submittedName>
</protein>
<feature type="transmembrane region" description="Helical" evidence="8">
    <location>
        <begin position="107"/>
        <end position="126"/>
    </location>
</feature>
<evidence type="ECO:0000256" key="1">
    <source>
        <dbReference type="ARBA" id="ARBA00004651"/>
    </source>
</evidence>
<reference evidence="9 10" key="1">
    <citation type="submission" date="2016-10" db="EMBL/GenBank/DDBJ databases">
        <authorList>
            <person name="de Groot N.N."/>
        </authorList>
    </citation>
    <scope>NUCLEOTIDE SEQUENCE [LARGE SCALE GENOMIC DNA]</scope>
    <source>
        <strain evidence="10">P4B,CCM 7963,CECT 7998,DSM 25260,IBRC-M 10614,KCTC 13821</strain>
    </source>
</reference>
<keyword evidence="6 8" id="KW-1133">Transmembrane helix</keyword>
<keyword evidence="3" id="KW-0813">Transport</keyword>
<feature type="transmembrane region" description="Helical" evidence="8">
    <location>
        <begin position="296"/>
        <end position="317"/>
    </location>
</feature>
<dbReference type="EMBL" id="FNDU01000010">
    <property type="protein sequence ID" value="SDI68061.1"/>
    <property type="molecule type" value="Genomic_DNA"/>
</dbReference>
<accession>A0A1G8MJ77</accession>
<evidence type="ECO:0000256" key="2">
    <source>
        <dbReference type="ARBA" id="ARBA00007935"/>
    </source>
</evidence>